<evidence type="ECO:0000313" key="11">
    <source>
        <dbReference type="Proteomes" id="UP000054481"/>
    </source>
</evidence>
<dbReference type="GO" id="GO:0004497">
    <property type="term" value="F:monooxygenase activity"/>
    <property type="evidence" value="ECO:0007669"/>
    <property type="project" value="UniProtKB-KW"/>
</dbReference>
<gene>
    <name evidence="10" type="ORF">HIM_05243</name>
</gene>
<dbReference type="Proteomes" id="UP000054481">
    <property type="component" value="Unassembled WGS sequence"/>
</dbReference>
<dbReference type="GO" id="GO:0005506">
    <property type="term" value="F:iron ion binding"/>
    <property type="evidence" value="ECO:0007669"/>
    <property type="project" value="InterPro"/>
</dbReference>
<evidence type="ECO:0000313" key="10">
    <source>
        <dbReference type="EMBL" id="KJZ75317.1"/>
    </source>
</evidence>
<dbReference type="GO" id="GO:0016705">
    <property type="term" value="F:oxidoreductase activity, acting on paired donors, with incorporation or reduction of molecular oxygen"/>
    <property type="evidence" value="ECO:0007669"/>
    <property type="project" value="InterPro"/>
</dbReference>
<feature type="binding site" description="axial binding residue" evidence="8">
    <location>
        <position position="486"/>
    </location>
    <ligand>
        <name>heme</name>
        <dbReference type="ChEBI" id="CHEBI:30413"/>
    </ligand>
    <ligandPart>
        <name>Fe</name>
        <dbReference type="ChEBI" id="CHEBI:18248"/>
    </ligandPart>
</feature>
<keyword evidence="5" id="KW-0560">Oxidoreductase</keyword>
<feature type="transmembrane region" description="Helical" evidence="9">
    <location>
        <begin position="15"/>
        <end position="34"/>
    </location>
</feature>
<dbReference type="PANTHER" id="PTHR46206:SF1">
    <property type="entry name" value="P450, PUTATIVE (EUROFUNG)-RELATED"/>
    <property type="match status" value="1"/>
</dbReference>
<dbReference type="PANTHER" id="PTHR46206">
    <property type="entry name" value="CYTOCHROME P450"/>
    <property type="match status" value="1"/>
</dbReference>
<keyword evidence="7" id="KW-0503">Monooxygenase</keyword>
<evidence type="ECO:0000256" key="6">
    <source>
        <dbReference type="ARBA" id="ARBA00023004"/>
    </source>
</evidence>
<dbReference type="InterPro" id="IPR002403">
    <property type="entry name" value="Cyt_P450_E_grp-IV"/>
</dbReference>
<dbReference type="InterPro" id="IPR036396">
    <property type="entry name" value="Cyt_P450_sf"/>
</dbReference>
<evidence type="ECO:0000256" key="7">
    <source>
        <dbReference type="ARBA" id="ARBA00023033"/>
    </source>
</evidence>
<evidence type="ECO:0000256" key="9">
    <source>
        <dbReference type="SAM" id="Phobius"/>
    </source>
</evidence>
<keyword evidence="4 8" id="KW-0479">Metal-binding</keyword>
<dbReference type="AlphaFoldDB" id="A0A0F8A0G7"/>
<keyword evidence="9" id="KW-0812">Transmembrane</keyword>
<keyword evidence="11" id="KW-1185">Reference proteome</keyword>
<evidence type="ECO:0000256" key="5">
    <source>
        <dbReference type="ARBA" id="ARBA00023002"/>
    </source>
</evidence>
<evidence type="ECO:0000256" key="8">
    <source>
        <dbReference type="PIRSR" id="PIRSR602403-1"/>
    </source>
</evidence>
<evidence type="ECO:0008006" key="12">
    <source>
        <dbReference type="Google" id="ProtNLM"/>
    </source>
</evidence>
<dbReference type="GO" id="GO:0020037">
    <property type="term" value="F:heme binding"/>
    <property type="evidence" value="ECO:0007669"/>
    <property type="project" value="InterPro"/>
</dbReference>
<proteinExistence type="inferred from homology"/>
<dbReference type="EMBL" id="KQ030518">
    <property type="protein sequence ID" value="KJZ75317.1"/>
    <property type="molecule type" value="Genomic_DNA"/>
</dbReference>
<dbReference type="Gene3D" id="1.10.630.10">
    <property type="entry name" value="Cytochrome P450"/>
    <property type="match status" value="1"/>
</dbReference>
<name>A0A0F8A0G7_9HYPO</name>
<dbReference type="PRINTS" id="PR00465">
    <property type="entry name" value="EP450IV"/>
</dbReference>
<evidence type="ECO:0000256" key="3">
    <source>
        <dbReference type="ARBA" id="ARBA00022617"/>
    </source>
</evidence>
<accession>A0A0F8A0G7</accession>
<evidence type="ECO:0000256" key="2">
    <source>
        <dbReference type="ARBA" id="ARBA00010617"/>
    </source>
</evidence>
<dbReference type="CDD" id="cd11041">
    <property type="entry name" value="CYP503A1-like"/>
    <property type="match status" value="1"/>
</dbReference>
<evidence type="ECO:0000256" key="1">
    <source>
        <dbReference type="ARBA" id="ARBA00001971"/>
    </source>
</evidence>
<dbReference type="SUPFAM" id="SSF48264">
    <property type="entry name" value="Cytochrome P450"/>
    <property type="match status" value="1"/>
</dbReference>
<keyword evidence="9" id="KW-0472">Membrane</keyword>
<dbReference type="Pfam" id="PF00067">
    <property type="entry name" value="p450"/>
    <property type="match status" value="1"/>
</dbReference>
<reference evidence="10 11" key="1">
    <citation type="journal article" date="2014" name="Genome Biol. Evol.">
        <title>Comparative genomics and transcriptomics analyses reveal divergent lifestyle features of nematode endoparasitic fungus Hirsutella minnesotensis.</title>
        <authorList>
            <person name="Lai Y."/>
            <person name="Liu K."/>
            <person name="Zhang X."/>
            <person name="Zhang X."/>
            <person name="Li K."/>
            <person name="Wang N."/>
            <person name="Shu C."/>
            <person name="Wu Y."/>
            <person name="Wang C."/>
            <person name="Bushley K.E."/>
            <person name="Xiang M."/>
            <person name="Liu X."/>
        </authorList>
    </citation>
    <scope>NUCLEOTIDE SEQUENCE [LARGE SCALE GENOMIC DNA]</scope>
    <source>
        <strain evidence="10 11">3608</strain>
    </source>
</reference>
<dbReference type="OrthoDB" id="1844152at2759"/>
<dbReference type="InterPro" id="IPR001128">
    <property type="entry name" value="Cyt_P450"/>
</dbReference>
<evidence type="ECO:0000256" key="4">
    <source>
        <dbReference type="ARBA" id="ARBA00022723"/>
    </source>
</evidence>
<keyword evidence="9" id="KW-1133">Transmembrane helix</keyword>
<protein>
    <recommendedName>
        <fullName evidence="12">Cytochrome P450</fullName>
    </recommendedName>
</protein>
<keyword evidence="6 8" id="KW-0408">Iron</keyword>
<keyword evidence="3 8" id="KW-0349">Heme</keyword>
<comment type="similarity">
    <text evidence="2">Belongs to the cytochrome P450 family.</text>
</comment>
<organism evidence="10 11">
    <name type="scientific">Hirsutella minnesotensis 3608</name>
    <dbReference type="NCBI Taxonomy" id="1043627"/>
    <lineage>
        <taxon>Eukaryota</taxon>
        <taxon>Fungi</taxon>
        <taxon>Dikarya</taxon>
        <taxon>Ascomycota</taxon>
        <taxon>Pezizomycotina</taxon>
        <taxon>Sordariomycetes</taxon>
        <taxon>Hypocreomycetidae</taxon>
        <taxon>Hypocreales</taxon>
        <taxon>Ophiocordycipitaceae</taxon>
        <taxon>Hirsutella</taxon>
    </lineage>
</organism>
<sequence length="543" mass="61381">MTIIESVLSLSWPRLIGYGVVFFLAGFIADYMLLPPFPKDMPVVGYSRGLWGHVKSNILYFFRQRDWINEGYSKYSKKGVPFLVPAGLSRPPDVVLPRSMLSWLAEQPESVVDGRAAHDDIIYGDYNFLDGSLIHDTFGVRAIQKSLNRSLPGLIPAIQEEVHTSIEDALGHVGDEWTSVKLWDIWLAIVPPVTNCILAGTDICRDKEYLDSVVSFTHAVLRNCVLLRFCPAVFHPIVAKLLALSNWRHWKRAHKRLLPVIEDRLAKMVGKARGEAKLLDWEEPEDLVTWLIRLALSEERPDELNPTTISMRLLPLEFASIDTTVLTGLLWTLDILSSSQDVVDALTDELRAHQPEPGAPWSKEALLALVRVDSSMRESQRLSNFHSTLIERVVVPSSGLRLPGYDWVIPKGAHLTVNLNGLQHDEDLYENPWSYDALRFARIRQGRQDHTGDAEADADPDRANLPLGMVSMNNHHFPFGHGRFICPGRFFVAHEFRLIAAHLLLNFEFKLLEKRPTSSWIGSGMIPPFSVQVEIRRKPSSTT</sequence>
<comment type="cofactor">
    <cofactor evidence="1 8">
        <name>heme</name>
        <dbReference type="ChEBI" id="CHEBI:30413"/>
    </cofactor>
</comment>